<protein>
    <recommendedName>
        <fullName evidence="2">Ig-like SoxY domain-containing protein</fullName>
    </recommendedName>
</protein>
<dbReference type="RefSeq" id="WP_179905563.1">
    <property type="nucleotide sequence ID" value="NZ_JACBXS010000012.1"/>
</dbReference>
<keyword evidence="1" id="KW-0732">Signal</keyword>
<evidence type="ECO:0000313" key="4">
    <source>
        <dbReference type="Proteomes" id="UP000529417"/>
    </source>
</evidence>
<feature type="signal peptide" evidence="1">
    <location>
        <begin position="1"/>
        <end position="27"/>
    </location>
</feature>
<dbReference type="EMBL" id="JACBXS010000012">
    <property type="protein sequence ID" value="NYS24861.1"/>
    <property type="molecule type" value="Genomic_DNA"/>
</dbReference>
<accession>A0A7Z0KYU2</accession>
<dbReference type="InterPro" id="IPR006311">
    <property type="entry name" value="TAT_signal"/>
</dbReference>
<gene>
    <name evidence="3" type="ORF">HUK65_07620</name>
</gene>
<evidence type="ECO:0000259" key="2">
    <source>
        <dbReference type="Pfam" id="PF13501"/>
    </source>
</evidence>
<dbReference type="PROSITE" id="PS51318">
    <property type="entry name" value="TAT"/>
    <property type="match status" value="1"/>
</dbReference>
<dbReference type="InterPro" id="IPR016568">
    <property type="entry name" value="Sulphur_oxidation_SoxY"/>
</dbReference>
<keyword evidence="4" id="KW-1185">Reference proteome</keyword>
<dbReference type="InterPro" id="IPR038162">
    <property type="entry name" value="SoxY_sf"/>
</dbReference>
<proteinExistence type="predicted"/>
<dbReference type="Proteomes" id="UP000529417">
    <property type="component" value="Unassembled WGS sequence"/>
</dbReference>
<dbReference type="InterPro" id="IPR032711">
    <property type="entry name" value="SoxY"/>
</dbReference>
<feature type="domain" description="Ig-like SoxY" evidence="2">
    <location>
        <begin position="47"/>
        <end position="148"/>
    </location>
</feature>
<evidence type="ECO:0000313" key="3">
    <source>
        <dbReference type="EMBL" id="NYS24861.1"/>
    </source>
</evidence>
<feature type="chain" id="PRO_5031167407" description="Ig-like SoxY domain-containing protein" evidence="1">
    <location>
        <begin position="28"/>
        <end position="150"/>
    </location>
</feature>
<comment type="caution">
    <text evidence="3">The sequence shown here is derived from an EMBL/GenBank/DDBJ whole genome shotgun (WGS) entry which is preliminary data.</text>
</comment>
<organism evidence="3 4">
    <name type="scientific">Rhabdonatronobacter sediminivivens</name>
    <dbReference type="NCBI Taxonomy" id="2743469"/>
    <lineage>
        <taxon>Bacteria</taxon>
        <taxon>Pseudomonadati</taxon>
        <taxon>Pseudomonadota</taxon>
        <taxon>Alphaproteobacteria</taxon>
        <taxon>Rhodobacterales</taxon>
        <taxon>Paracoccaceae</taxon>
        <taxon>Rhabdonatronobacter</taxon>
    </lineage>
</organism>
<evidence type="ECO:0000256" key="1">
    <source>
        <dbReference type="SAM" id="SignalP"/>
    </source>
</evidence>
<dbReference type="AlphaFoldDB" id="A0A7Z0KYU2"/>
<reference evidence="3 4" key="1">
    <citation type="journal article" date="2000" name="Arch. Microbiol.">
        <title>Rhodobaca bogoriensis gen. nov. and sp. nov., an alkaliphilic purple nonsulfur bacterium from African Rift Valley soda lakes.</title>
        <authorList>
            <person name="Milford A.D."/>
            <person name="Achenbach L.A."/>
            <person name="Jung D.O."/>
            <person name="Madigan M.T."/>
        </authorList>
    </citation>
    <scope>NUCLEOTIDE SEQUENCE [LARGE SCALE GENOMIC DNA]</scope>
    <source>
        <strain evidence="3 4">2376</strain>
    </source>
</reference>
<dbReference type="Pfam" id="PF13501">
    <property type="entry name" value="SoxY"/>
    <property type="match status" value="1"/>
</dbReference>
<dbReference type="Gene3D" id="2.60.40.2470">
    <property type="entry name" value="SoxY domain"/>
    <property type="match status" value="1"/>
</dbReference>
<name>A0A7Z0KYU2_9RHOB</name>
<sequence>MTLDRRHFLRGAAVSVALVLVSPSALRAAQGTEWEDWRDGILDGREATEGGIDLDLPNIAENGAQVPLGVRIDNPMTEDDHVRAIHVIATRNPAPDIGSFHLTPHLARAEAFTRIRLAEEQEILVLAELSDGRVLAQAARITVSVGGCAT</sequence>
<dbReference type="PIRSF" id="PIRSF010312">
    <property type="entry name" value="Sulphur_oxidation_SoxY"/>
    <property type="match status" value="1"/>
</dbReference>